<dbReference type="Proteomes" id="UP001221142">
    <property type="component" value="Unassembled WGS sequence"/>
</dbReference>
<organism evidence="2 3">
    <name type="scientific">Roridomyces roridus</name>
    <dbReference type="NCBI Taxonomy" id="1738132"/>
    <lineage>
        <taxon>Eukaryota</taxon>
        <taxon>Fungi</taxon>
        <taxon>Dikarya</taxon>
        <taxon>Basidiomycota</taxon>
        <taxon>Agaricomycotina</taxon>
        <taxon>Agaricomycetes</taxon>
        <taxon>Agaricomycetidae</taxon>
        <taxon>Agaricales</taxon>
        <taxon>Marasmiineae</taxon>
        <taxon>Mycenaceae</taxon>
        <taxon>Roridomyces</taxon>
    </lineage>
</organism>
<evidence type="ECO:0000256" key="1">
    <source>
        <dbReference type="SAM" id="MobiDB-lite"/>
    </source>
</evidence>
<accession>A0AAD7FJD0</accession>
<dbReference type="EMBL" id="JARKIF010000011">
    <property type="protein sequence ID" value="KAJ7627469.1"/>
    <property type="molecule type" value="Genomic_DNA"/>
</dbReference>
<gene>
    <name evidence="2" type="ORF">FB45DRAFT_868684</name>
</gene>
<sequence length="206" mass="23306">MYQPRPHGTDLQGPPAGERVVELTQKRGEPCMNIPSSSDACVMQTSSQYSWLLRPLSNNSRLREVRRSSRRLSKLFDTARDLIPMPDNIAPPTPDLKTEVLGSIPNVFPFFTPVARKPYIAHYFGSNDPPGLILTSSVIPATLPWCQNRFGTYEPRRMKQWAHHRRVMGRIMKILNITNSCKMQSPDDAHAARTFHPGGKAANHQY</sequence>
<dbReference type="AlphaFoldDB" id="A0AAD7FJD0"/>
<evidence type="ECO:0000313" key="3">
    <source>
        <dbReference type="Proteomes" id="UP001221142"/>
    </source>
</evidence>
<feature type="region of interest" description="Disordered" evidence="1">
    <location>
        <begin position="187"/>
        <end position="206"/>
    </location>
</feature>
<reference evidence="2" key="1">
    <citation type="submission" date="2023-03" db="EMBL/GenBank/DDBJ databases">
        <title>Massive genome expansion in bonnet fungi (Mycena s.s.) driven by repeated elements and novel gene families across ecological guilds.</title>
        <authorList>
            <consortium name="Lawrence Berkeley National Laboratory"/>
            <person name="Harder C.B."/>
            <person name="Miyauchi S."/>
            <person name="Viragh M."/>
            <person name="Kuo A."/>
            <person name="Thoen E."/>
            <person name="Andreopoulos B."/>
            <person name="Lu D."/>
            <person name="Skrede I."/>
            <person name="Drula E."/>
            <person name="Henrissat B."/>
            <person name="Morin E."/>
            <person name="Kohler A."/>
            <person name="Barry K."/>
            <person name="LaButti K."/>
            <person name="Morin E."/>
            <person name="Salamov A."/>
            <person name="Lipzen A."/>
            <person name="Mereny Z."/>
            <person name="Hegedus B."/>
            <person name="Baldrian P."/>
            <person name="Stursova M."/>
            <person name="Weitz H."/>
            <person name="Taylor A."/>
            <person name="Grigoriev I.V."/>
            <person name="Nagy L.G."/>
            <person name="Martin F."/>
            <person name="Kauserud H."/>
        </authorList>
    </citation>
    <scope>NUCLEOTIDE SEQUENCE</scope>
    <source>
        <strain evidence="2">9284</strain>
    </source>
</reference>
<keyword evidence="3" id="KW-1185">Reference proteome</keyword>
<proteinExistence type="predicted"/>
<name>A0AAD7FJD0_9AGAR</name>
<evidence type="ECO:0000313" key="2">
    <source>
        <dbReference type="EMBL" id="KAJ7627469.1"/>
    </source>
</evidence>
<protein>
    <submittedName>
        <fullName evidence="2">Uncharacterized protein</fullName>
    </submittedName>
</protein>
<comment type="caution">
    <text evidence="2">The sequence shown here is derived from an EMBL/GenBank/DDBJ whole genome shotgun (WGS) entry which is preliminary data.</text>
</comment>